<sequence length="266" mass="30070">MTPALETEGPVPSTSSRSVQRQAQKTSEEAERSQEPSRQSQLSQTLTTRVLDPQIGPFSSGQCLQYGQDSYGIHSQGAGKNEQNLSKEIIQEIHFVKTSINVEIGKIDAKLTKITLDINDLKKNDKSSAEMHKSVIAKLELLTNTCDRIESKYHVQDYEMEDFSTRNINDQLRVSKDYALEVAESTSQFATHLARSDSERKKLKEEILAQVEQIQNNYESNPHIPRHFTPLTEEKLSVKESLTPFLVENVISAKDIPKLEVANILW</sequence>
<organism evidence="2 3">
    <name type="scientific">Austropuccinia psidii MF-1</name>
    <dbReference type="NCBI Taxonomy" id="1389203"/>
    <lineage>
        <taxon>Eukaryota</taxon>
        <taxon>Fungi</taxon>
        <taxon>Dikarya</taxon>
        <taxon>Basidiomycota</taxon>
        <taxon>Pucciniomycotina</taxon>
        <taxon>Pucciniomycetes</taxon>
        <taxon>Pucciniales</taxon>
        <taxon>Sphaerophragmiaceae</taxon>
        <taxon>Austropuccinia</taxon>
    </lineage>
</organism>
<feature type="region of interest" description="Disordered" evidence="1">
    <location>
        <begin position="1"/>
        <end position="45"/>
    </location>
</feature>
<keyword evidence="3" id="KW-1185">Reference proteome</keyword>
<feature type="compositionally biased region" description="Polar residues" evidence="1">
    <location>
        <begin position="12"/>
        <end position="25"/>
    </location>
</feature>
<evidence type="ECO:0000313" key="3">
    <source>
        <dbReference type="Proteomes" id="UP000765509"/>
    </source>
</evidence>
<dbReference type="EMBL" id="AVOT02043783">
    <property type="protein sequence ID" value="MBW0539192.1"/>
    <property type="molecule type" value="Genomic_DNA"/>
</dbReference>
<dbReference type="Proteomes" id="UP000765509">
    <property type="component" value="Unassembled WGS sequence"/>
</dbReference>
<evidence type="ECO:0000256" key="1">
    <source>
        <dbReference type="SAM" id="MobiDB-lite"/>
    </source>
</evidence>
<accession>A0A9Q3FL41</accession>
<dbReference type="AlphaFoldDB" id="A0A9Q3FL41"/>
<name>A0A9Q3FL41_9BASI</name>
<comment type="caution">
    <text evidence="2">The sequence shown here is derived from an EMBL/GenBank/DDBJ whole genome shotgun (WGS) entry which is preliminary data.</text>
</comment>
<gene>
    <name evidence="2" type="ORF">O181_078907</name>
</gene>
<feature type="compositionally biased region" description="Polar residues" evidence="1">
    <location>
        <begin position="36"/>
        <end position="45"/>
    </location>
</feature>
<feature type="compositionally biased region" description="Basic and acidic residues" evidence="1">
    <location>
        <begin position="26"/>
        <end position="35"/>
    </location>
</feature>
<proteinExistence type="predicted"/>
<protein>
    <submittedName>
        <fullName evidence="2">Uncharacterized protein</fullName>
    </submittedName>
</protein>
<evidence type="ECO:0000313" key="2">
    <source>
        <dbReference type="EMBL" id="MBW0539192.1"/>
    </source>
</evidence>
<reference evidence="2" key="1">
    <citation type="submission" date="2021-03" db="EMBL/GenBank/DDBJ databases">
        <title>Draft genome sequence of rust myrtle Austropuccinia psidii MF-1, a brazilian biotype.</title>
        <authorList>
            <person name="Quecine M.C."/>
            <person name="Pachon D.M.R."/>
            <person name="Bonatelli M.L."/>
            <person name="Correr F.H."/>
            <person name="Franceschini L.M."/>
            <person name="Leite T.F."/>
            <person name="Margarido G.R.A."/>
            <person name="Almeida C.A."/>
            <person name="Ferrarezi J.A."/>
            <person name="Labate C.A."/>
        </authorList>
    </citation>
    <scope>NUCLEOTIDE SEQUENCE</scope>
    <source>
        <strain evidence="2">MF-1</strain>
    </source>
</reference>